<comment type="caution">
    <text evidence="2">The sequence shown here is derived from an EMBL/GenBank/DDBJ whole genome shotgun (WGS) entry which is preliminary data.</text>
</comment>
<protein>
    <submittedName>
        <fullName evidence="2">Uncharacterized protein</fullName>
    </submittedName>
</protein>
<dbReference type="Proteomes" id="UP001226434">
    <property type="component" value="Unassembled WGS sequence"/>
</dbReference>
<dbReference type="RefSeq" id="WP_282336649.1">
    <property type="nucleotide sequence ID" value="NZ_JASBRG010000007.1"/>
</dbReference>
<dbReference type="EMBL" id="JASBRG010000007">
    <property type="protein sequence ID" value="MDI3322528.1"/>
    <property type="molecule type" value="Genomic_DNA"/>
</dbReference>
<proteinExistence type="predicted"/>
<accession>A0ABT6RJ25</accession>
<keyword evidence="3" id="KW-1185">Reference proteome</keyword>
<evidence type="ECO:0000256" key="1">
    <source>
        <dbReference type="SAM" id="SignalP"/>
    </source>
</evidence>
<gene>
    <name evidence="2" type="ORF">QJ048_22255</name>
</gene>
<sequence length="174" mass="19864">MKHLRYILLLTILLLSYTSNAFSQNYGQEAAAQYYDPGYYGNNFNDTWNNNNGELVSQDIYQTSMEHDYSPDGTYPDIRCFFHAEIVKDPHTGLVQNVVIDPITADPMQCTAVDSWGRLSTRKLTLFNHVNYFNVAGTSVQVFWNCLINKLFLYADGRPPRNPPPTSVSKTAMY</sequence>
<evidence type="ECO:0000313" key="3">
    <source>
        <dbReference type="Proteomes" id="UP001226434"/>
    </source>
</evidence>
<feature type="signal peptide" evidence="1">
    <location>
        <begin position="1"/>
        <end position="21"/>
    </location>
</feature>
<evidence type="ECO:0000313" key="2">
    <source>
        <dbReference type="EMBL" id="MDI3322528.1"/>
    </source>
</evidence>
<feature type="chain" id="PRO_5046469465" evidence="1">
    <location>
        <begin position="22"/>
        <end position="174"/>
    </location>
</feature>
<name>A0ABT6RJ25_9BACT</name>
<organism evidence="2 3">
    <name type="scientific">Pinibacter soli</name>
    <dbReference type="NCBI Taxonomy" id="3044211"/>
    <lineage>
        <taxon>Bacteria</taxon>
        <taxon>Pseudomonadati</taxon>
        <taxon>Bacteroidota</taxon>
        <taxon>Chitinophagia</taxon>
        <taxon>Chitinophagales</taxon>
        <taxon>Chitinophagaceae</taxon>
        <taxon>Pinibacter</taxon>
    </lineage>
</organism>
<reference evidence="2 3" key="1">
    <citation type="submission" date="2023-05" db="EMBL/GenBank/DDBJ databases">
        <title>Genome sequence of Pinibacter sp. MAH-24.</title>
        <authorList>
            <person name="Huq M.A."/>
        </authorList>
    </citation>
    <scope>NUCLEOTIDE SEQUENCE [LARGE SCALE GENOMIC DNA]</scope>
    <source>
        <strain evidence="2 3">MAH-24</strain>
    </source>
</reference>
<keyword evidence="1" id="KW-0732">Signal</keyword>